<dbReference type="SUPFAM" id="SSF53756">
    <property type="entry name" value="UDP-Glycosyltransferase/glycogen phosphorylase"/>
    <property type="match status" value="1"/>
</dbReference>
<evidence type="ECO:0000259" key="3">
    <source>
        <dbReference type="Pfam" id="PF00534"/>
    </source>
</evidence>
<feature type="domain" description="Glycosyl transferase family 1" evidence="3">
    <location>
        <begin position="202"/>
        <end position="346"/>
    </location>
</feature>
<reference evidence="6" key="1">
    <citation type="submission" date="2016-09" db="EMBL/GenBank/DDBJ databases">
        <authorList>
            <person name="Greninger A.L."/>
            <person name="Jerome K.R."/>
            <person name="Mcnair B."/>
            <person name="Wallis C."/>
            <person name="Fang F."/>
        </authorList>
    </citation>
    <scope>NUCLEOTIDE SEQUENCE [LARGE SCALE GENOMIC DNA]</scope>
    <source>
        <strain evidence="6">M6</strain>
    </source>
</reference>
<keyword evidence="2" id="KW-0808">Transferase</keyword>
<dbReference type="PANTHER" id="PTHR12526">
    <property type="entry name" value="GLYCOSYLTRANSFERASE"/>
    <property type="match status" value="1"/>
</dbReference>
<dbReference type="AlphaFoldDB" id="A0A1E3REA0"/>
<evidence type="ECO:0008006" key="7">
    <source>
        <dbReference type="Google" id="ProtNLM"/>
    </source>
</evidence>
<dbReference type="InterPro" id="IPR028098">
    <property type="entry name" value="Glyco_trans_4-like_N"/>
</dbReference>
<dbReference type="InterPro" id="IPR001296">
    <property type="entry name" value="Glyco_trans_1"/>
</dbReference>
<evidence type="ECO:0000313" key="5">
    <source>
        <dbReference type="EMBL" id="ODQ88198.1"/>
    </source>
</evidence>
<feature type="domain" description="Glycosyltransferase subfamily 4-like N-terminal" evidence="4">
    <location>
        <begin position="33"/>
        <end position="184"/>
    </location>
</feature>
<dbReference type="Proteomes" id="UP000094053">
    <property type="component" value="Unassembled WGS sequence"/>
</dbReference>
<organism evidence="5 6">
    <name type="scientific">Mycolicibacterium flavescens</name>
    <name type="common">Mycobacterium flavescens</name>
    <dbReference type="NCBI Taxonomy" id="1776"/>
    <lineage>
        <taxon>Bacteria</taxon>
        <taxon>Bacillati</taxon>
        <taxon>Actinomycetota</taxon>
        <taxon>Actinomycetes</taxon>
        <taxon>Mycobacteriales</taxon>
        <taxon>Mycobacteriaceae</taxon>
        <taxon>Mycolicibacterium</taxon>
    </lineage>
</organism>
<accession>A0A1E3REA0</accession>
<keyword evidence="1" id="KW-0328">Glycosyltransferase</keyword>
<dbReference type="GO" id="GO:0016757">
    <property type="term" value="F:glycosyltransferase activity"/>
    <property type="evidence" value="ECO:0007669"/>
    <property type="project" value="UniProtKB-KW"/>
</dbReference>
<evidence type="ECO:0000313" key="6">
    <source>
        <dbReference type="Proteomes" id="UP000094053"/>
    </source>
</evidence>
<proteinExistence type="predicted"/>
<dbReference type="EMBL" id="MIHA01000016">
    <property type="protein sequence ID" value="ODQ88198.1"/>
    <property type="molecule type" value="Genomic_DNA"/>
</dbReference>
<keyword evidence="6" id="KW-1185">Reference proteome</keyword>
<evidence type="ECO:0000259" key="4">
    <source>
        <dbReference type="Pfam" id="PF13579"/>
    </source>
</evidence>
<protein>
    <recommendedName>
        <fullName evidence="7">Glycosyltransferase</fullName>
    </recommendedName>
</protein>
<evidence type="ECO:0000256" key="2">
    <source>
        <dbReference type="ARBA" id="ARBA00022679"/>
    </source>
</evidence>
<name>A0A1E3REA0_MYCFV</name>
<comment type="caution">
    <text evidence="5">The sequence shown here is derived from an EMBL/GenBank/DDBJ whole genome shotgun (WGS) entry which is preliminary data.</text>
</comment>
<sequence>MGVGGSYMKFEEPISGRRTRVTLVILSLSPLLGMESATLSLAKALARDYEVRIVLLADDGADVPIDHVTVESWGGRIPDWKRAVTLTRAFSHRNDPNGDVIILCGVWTAIPMLMALPKKLLAHTLIAEHSFDKGKVASCKRLAVMEAAARRYYHRAFATVTVSESVRHDMREAGFQDRIEVIPNIVREFDSHFAEEICSGRLVTVGSLTRTKNQGLALRTLALLPEQYSLDVVGDGPERRALERLANDLGITERVNFRGYVENPAEFYSQAQIVVHPSLGETYGLVLYEAASFGKPVVAADRSVMAKVIPEFVPGKVAEPHPEAFASAILSLEATPLSQRVFTDAASRRRAASRNIVKDWGSLIGDAMRSNSEMMPRV</sequence>
<evidence type="ECO:0000256" key="1">
    <source>
        <dbReference type="ARBA" id="ARBA00022676"/>
    </source>
</evidence>
<dbReference type="STRING" id="1776.BHQ18_20345"/>
<dbReference type="Gene3D" id="3.40.50.2000">
    <property type="entry name" value="Glycogen Phosphorylase B"/>
    <property type="match status" value="2"/>
</dbReference>
<dbReference type="Pfam" id="PF00534">
    <property type="entry name" value="Glycos_transf_1"/>
    <property type="match status" value="1"/>
</dbReference>
<gene>
    <name evidence="5" type="ORF">BHQ18_20345</name>
</gene>
<dbReference type="Pfam" id="PF13579">
    <property type="entry name" value="Glyco_trans_4_4"/>
    <property type="match status" value="1"/>
</dbReference>